<reference evidence="4 5" key="1">
    <citation type="journal article" date="2020" name="Microorganisms">
        <title>Osmotic Adaptation and Compatible Solute Biosynthesis of Phototrophic Bacteria as Revealed from Genome Analyses.</title>
        <authorList>
            <person name="Imhoff J.F."/>
            <person name="Rahn T."/>
            <person name="Kunzel S."/>
            <person name="Keller A."/>
            <person name="Neulinger S.C."/>
        </authorList>
    </citation>
    <scope>NUCLEOTIDE SEQUENCE [LARGE SCALE GENOMIC DNA]</scope>
    <source>
        <strain evidence="4 5">DSM 6210</strain>
    </source>
</reference>
<feature type="domain" description="CBS" evidence="3">
    <location>
        <begin position="224"/>
        <end position="280"/>
    </location>
</feature>
<sequence length="621" mass="68475">MDVELIEIREFLASNAPFDRLPDAALDALPQRLSVRYLRRGTAFPPDDDDTPCVYILRRGAVELRDDDGNLIGKLAEGDLCPSPCGKGAPNMAGLSGQTAEDTLAYLLPCEELDRLREAHAEFAQHFDTSVSDRLRRALDTMKDDAAGTALMTVRMGDLLNRPLVQGGPDISIEQAARIMSEARVSSLVLTNDDRLLGMVTDRDLRNRCIAAGVSPQEPVSGIMTERLHTVRADTLGFEALITMSRLNVHHLPVLDEHGVRGVVSTSDLVRVQSANAVYLVGDIHKADSVETLASISGRLTELQIQLVHSGATASQIGQAITAVTDAITIRLLELAEAELGAPPVPYCWMAGGSQARREQSSYSDQDNALLIADHLKPEDDAYFKTLARRVNDGLDACGYIYCPGEVMASNDKWRQPLKIWTKYFNTWIKRPEPMALMLSSVFFDLRPIHDPEGLFGELAERIHTMSKKESIYIAYMAANALKHRPPLGFFRKFVLIRGGEHDQTFDIKHRGIVPVVDLARVYALSAGLDEINTIERLKAAGASRALSSDGAANLVDAHEFIGTLRMRHQAEQLKRGEMADNFLSPEELSPLERGHLKDAFALINTMQDSLGQRYQAGRFA</sequence>
<proteinExistence type="predicted"/>
<evidence type="ECO:0000313" key="4">
    <source>
        <dbReference type="EMBL" id="MBK1633393.1"/>
    </source>
</evidence>
<dbReference type="SUPFAM" id="SSF51206">
    <property type="entry name" value="cAMP-binding domain-like"/>
    <property type="match status" value="1"/>
</dbReference>
<evidence type="ECO:0000256" key="1">
    <source>
        <dbReference type="ARBA" id="ARBA00023122"/>
    </source>
</evidence>
<dbReference type="InterPro" id="IPR014710">
    <property type="entry name" value="RmlC-like_jellyroll"/>
</dbReference>
<organism evidence="4 5">
    <name type="scientific">Thiohalocapsa halophila</name>
    <dbReference type="NCBI Taxonomy" id="69359"/>
    <lineage>
        <taxon>Bacteria</taxon>
        <taxon>Pseudomonadati</taxon>
        <taxon>Pseudomonadota</taxon>
        <taxon>Gammaproteobacteria</taxon>
        <taxon>Chromatiales</taxon>
        <taxon>Chromatiaceae</taxon>
        <taxon>Thiohalocapsa</taxon>
    </lineage>
</organism>
<dbReference type="Pfam" id="PF00571">
    <property type="entry name" value="CBS"/>
    <property type="match status" value="2"/>
</dbReference>
<dbReference type="Gene3D" id="3.10.580.10">
    <property type="entry name" value="CBS-domain"/>
    <property type="match status" value="1"/>
</dbReference>
<dbReference type="InterPro" id="IPR000644">
    <property type="entry name" value="CBS_dom"/>
</dbReference>
<dbReference type="Proteomes" id="UP000748752">
    <property type="component" value="Unassembled WGS sequence"/>
</dbReference>
<evidence type="ECO:0000313" key="5">
    <source>
        <dbReference type="Proteomes" id="UP000748752"/>
    </source>
</evidence>
<dbReference type="InterPro" id="IPR051257">
    <property type="entry name" value="Diverse_CBS-Domain"/>
</dbReference>
<dbReference type="EMBL" id="NRRV01000083">
    <property type="protein sequence ID" value="MBK1633393.1"/>
    <property type="molecule type" value="Genomic_DNA"/>
</dbReference>
<dbReference type="Pfam" id="PF10335">
    <property type="entry name" value="DUF294_C"/>
    <property type="match status" value="1"/>
</dbReference>
<dbReference type="InterPro" id="IPR018490">
    <property type="entry name" value="cNMP-bd_dom_sf"/>
</dbReference>
<dbReference type="RefSeq" id="WP_200241837.1">
    <property type="nucleotide sequence ID" value="NZ_NRRV01000083.1"/>
</dbReference>
<protein>
    <submittedName>
        <fullName evidence="4">Cyclic nucleotide-binding protein</fullName>
    </submittedName>
</protein>
<dbReference type="CDD" id="cd05401">
    <property type="entry name" value="NT_GlnE_GlnD_like"/>
    <property type="match status" value="1"/>
</dbReference>
<keyword evidence="1 2" id="KW-0129">CBS domain</keyword>
<feature type="domain" description="CBS" evidence="3">
    <location>
        <begin position="160"/>
        <end position="220"/>
    </location>
</feature>
<dbReference type="PANTHER" id="PTHR43080">
    <property type="entry name" value="CBS DOMAIN-CONTAINING PROTEIN CBSX3, MITOCHONDRIAL"/>
    <property type="match status" value="1"/>
</dbReference>
<dbReference type="InterPro" id="IPR046342">
    <property type="entry name" value="CBS_dom_sf"/>
</dbReference>
<dbReference type="Pfam" id="PF03445">
    <property type="entry name" value="DUF294"/>
    <property type="match status" value="1"/>
</dbReference>
<dbReference type="InterPro" id="IPR018821">
    <property type="entry name" value="DUF294_put_nucleoTrafse_sb-bd"/>
</dbReference>
<dbReference type="CDD" id="cd04587">
    <property type="entry name" value="CBS_pair_CAP-ED_NT_Pol-beta-like_DUF294_assoc"/>
    <property type="match status" value="1"/>
</dbReference>
<comment type="caution">
    <text evidence="4">The sequence shown here is derived from an EMBL/GenBank/DDBJ whole genome shotgun (WGS) entry which is preliminary data.</text>
</comment>
<dbReference type="SMART" id="SM00116">
    <property type="entry name" value="CBS"/>
    <property type="match status" value="2"/>
</dbReference>
<dbReference type="SUPFAM" id="SSF54631">
    <property type="entry name" value="CBS-domain pair"/>
    <property type="match status" value="1"/>
</dbReference>
<evidence type="ECO:0000259" key="3">
    <source>
        <dbReference type="PROSITE" id="PS51371"/>
    </source>
</evidence>
<dbReference type="InterPro" id="IPR005105">
    <property type="entry name" value="GlnD_Uridyltrans_N"/>
</dbReference>
<keyword evidence="5" id="KW-1185">Reference proteome</keyword>
<gene>
    <name evidence="4" type="ORF">CKO31_22100</name>
</gene>
<accession>A0ABS1CN76</accession>
<dbReference type="PANTHER" id="PTHR43080:SF2">
    <property type="entry name" value="CBS DOMAIN-CONTAINING PROTEIN"/>
    <property type="match status" value="1"/>
</dbReference>
<dbReference type="Gene3D" id="2.60.120.10">
    <property type="entry name" value="Jelly Rolls"/>
    <property type="match status" value="1"/>
</dbReference>
<evidence type="ECO:0000256" key="2">
    <source>
        <dbReference type="PROSITE-ProRule" id="PRU00703"/>
    </source>
</evidence>
<name>A0ABS1CN76_9GAMM</name>
<dbReference type="PROSITE" id="PS51371">
    <property type="entry name" value="CBS"/>
    <property type="match status" value="2"/>
</dbReference>